<reference evidence="1" key="1">
    <citation type="submission" date="2021-06" db="EMBL/GenBank/DDBJ databases">
        <authorList>
            <person name="Hodson N. C."/>
            <person name="Mongue J. A."/>
            <person name="Jaron S. K."/>
        </authorList>
    </citation>
    <scope>NUCLEOTIDE SEQUENCE</scope>
</reference>
<name>A0A8J2KLK3_9HEXA</name>
<sequence length="216" mass="25204">NLADGRETRKLYYENKSDNEFGGISPPWLNDLEETYELAFPHQFGVLKFANNLTVPNHNVPSDAKSTCQNVSVVSFDQSRRLINHFGYESALNSTIHAMLDHPRARLFEFEGHWGEYEDYRFPKIRTEQFVSEGGYEDLSLEEFEKYDPVQNSQIRGMVRNPRVRLFREQTLTGTSLKYHSGMNGTGCNLKQVSELFRFKFNLDIVIPFKMIKRFD</sequence>
<comment type="caution">
    <text evidence="1">The sequence shown here is derived from an EMBL/GenBank/DDBJ whole genome shotgun (WGS) entry which is preliminary data.</text>
</comment>
<dbReference type="Proteomes" id="UP000708208">
    <property type="component" value="Unassembled WGS sequence"/>
</dbReference>
<proteinExistence type="predicted"/>
<accession>A0A8J2KLK3</accession>
<dbReference type="AlphaFoldDB" id="A0A8J2KLK3"/>
<protein>
    <submittedName>
        <fullName evidence="1">Uncharacterized protein</fullName>
    </submittedName>
</protein>
<keyword evidence="2" id="KW-1185">Reference proteome</keyword>
<dbReference type="EMBL" id="CAJVCH010339894">
    <property type="protein sequence ID" value="CAG7815237.1"/>
    <property type="molecule type" value="Genomic_DNA"/>
</dbReference>
<organism evidence="1 2">
    <name type="scientific">Allacma fusca</name>
    <dbReference type="NCBI Taxonomy" id="39272"/>
    <lineage>
        <taxon>Eukaryota</taxon>
        <taxon>Metazoa</taxon>
        <taxon>Ecdysozoa</taxon>
        <taxon>Arthropoda</taxon>
        <taxon>Hexapoda</taxon>
        <taxon>Collembola</taxon>
        <taxon>Symphypleona</taxon>
        <taxon>Sminthuridae</taxon>
        <taxon>Allacma</taxon>
    </lineage>
</organism>
<feature type="non-terminal residue" evidence="1">
    <location>
        <position position="1"/>
    </location>
</feature>
<evidence type="ECO:0000313" key="2">
    <source>
        <dbReference type="Proteomes" id="UP000708208"/>
    </source>
</evidence>
<gene>
    <name evidence="1" type="ORF">AFUS01_LOCUS25933</name>
</gene>
<evidence type="ECO:0000313" key="1">
    <source>
        <dbReference type="EMBL" id="CAG7815237.1"/>
    </source>
</evidence>